<evidence type="ECO:0000256" key="1">
    <source>
        <dbReference type="ARBA" id="ARBA00009477"/>
    </source>
</evidence>
<dbReference type="Pfam" id="PF25919">
    <property type="entry name" value="BSH_CusB"/>
    <property type="match status" value="1"/>
</dbReference>
<dbReference type="GO" id="GO:0022857">
    <property type="term" value="F:transmembrane transporter activity"/>
    <property type="evidence" value="ECO:0007669"/>
    <property type="project" value="InterPro"/>
</dbReference>
<sequence length="443" mass="44391">MTKPAGFTNKYFLMSAAAAVVLLGSVAACGSGQDASAVTQDSPAKDEHEHDHDHDGEGKKSAGAVAADKNADAHDDHDDHDHDEKPEPAEKAEDDGHGHAEGEEGDEEGAVHLTPAQMQAAGIEVVSISLGGGAETRLSGRVTPMIDARAAVGASVNGLIERVLVAPGDSVKAGQPLVIVISGDAAAVRADVDAARALAQASRQALQRSQNLYDQGIVARQEVEALTAESASADAVARAAEARAAAAGKPDASGRLRIVSPISGVVSSVQVGPGGFLAQGSVVAEVTNPERVELVFSAPPLLVSSAKVGSTMRVTGPAGEFNATVTGIAADAGAGQSGAAIVRARAEGGKLLPSGSPVTGSIVTGGSDGGILVPSDAVQTVNGSSAVFVQTKEGFKAVPVLLGRQASGRTEIVKGLTGSEKIAGKNAFLLKAELAKGEADHAH</sequence>
<keyword evidence="2" id="KW-0813">Transport</keyword>
<evidence type="ECO:0000259" key="6">
    <source>
        <dbReference type="Pfam" id="PF25975"/>
    </source>
</evidence>
<protein>
    <submittedName>
        <fullName evidence="7">Uncharacterized protein</fullName>
    </submittedName>
</protein>
<keyword evidence="8" id="KW-1185">Reference proteome</keyword>
<reference evidence="7 8" key="1">
    <citation type="journal article" date="2014" name="Antonie Van Leeuwenhoek">
        <title>Hyphomonas beringensis sp. nov. and Hyphomonas chukchiensis sp. nov., isolated from surface seawater of the Bering Sea and Chukchi Sea.</title>
        <authorList>
            <person name="Li C."/>
            <person name="Lai Q."/>
            <person name="Li G."/>
            <person name="Dong C."/>
            <person name="Wang J."/>
            <person name="Liao Y."/>
            <person name="Shao Z."/>
        </authorList>
    </citation>
    <scope>NUCLEOTIDE SEQUENCE [LARGE SCALE GENOMIC DNA]</scope>
    <source>
        <strain evidence="7 8">PS728</strain>
    </source>
</reference>
<feature type="compositionally biased region" description="Polar residues" evidence="3">
    <location>
        <begin position="33"/>
        <end position="42"/>
    </location>
</feature>
<dbReference type="GO" id="GO:0016020">
    <property type="term" value="C:membrane"/>
    <property type="evidence" value="ECO:0007669"/>
    <property type="project" value="InterPro"/>
</dbReference>
<dbReference type="GO" id="GO:0030313">
    <property type="term" value="C:cell envelope"/>
    <property type="evidence" value="ECO:0007669"/>
    <property type="project" value="TreeGrafter"/>
</dbReference>
<dbReference type="InterPro" id="IPR051909">
    <property type="entry name" value="MFP_Cation_Efflux"/>
</dbReference>
<dbReference type="PATRIC" id="fig|1280954.3.peg.2389"/>
<dbReference type="InterPro" id="IPR058649">
    <property type="entry name" value="CzcB_C"/>
</dbReference>
<dbReference type="EMBL" id="ARYM01000013">
    <property type="protein sequence ID" value="KCZ97997.1"/>
    <property type="molecule type" value="Genomic_DNA"/>
</dbReference>
<dbReference type="Gene3D" id="2.40.50.100">
    <property type="match status" value="1"/>
</dbReference>
<dbReference type="GO" id="GO:0060003">
    <property type="term" value="P:copper ion export"/>
    <property type="evidence" value="ECO:0007669"/>
    <property type="project" value="TreeGrafter"/>
</dbReference>
<dbReference type="Gene3D" id="2.40.30.170">
    <property type="match status" value="1"/>
</dbReference>
<feature type="region of interest" description="Disordered" evidence="3">
    <location>
        <begin position="33"/>
        <end position="106"/>
    </location>
</feature>
<dbReference type="Proteomes" id="UP000027100">
    <property type="component" value="Unassembled WGS sequence"/>
</dbReference>
<dbReference type="PANTHER" id="PTHR30097:SF4">
    <property type="entry name" value="SLR6042 PROTEIN"/>
    <property type="match status" value="1"/>
</dbReference>
<feature type="domain" description="CzcB-like C-terminal circularly permuted SH3-like" evidence="6">
    <location>
        <begin position="371"/>
        <end position="431"/>
    </location>
</feature>
<proteinExistence type="inferred from homology"/>
<dbReference type="NCBIfam" id="TIGR01730">
    <property type="entry name" value="RND_mfp"/>
    <property type="match status" value="1"/>
</dbReference>
<evidence type="ECO:0000259" key="5">
    <source>
        <dbReference type="Pfam" id="PF25919"/>
    </source>
</evidence>
<dbReference type="PROSITE" id="PS51257">
    <property type="entry name" value="PROKAR_LIPOPROTEIN"/>
    <property type="match status" value="1"/>
</dbReference>
<keyword evidence="4" id="KW-0732">Signal</keyword>
<accession>A0A062V7C0</accession>
<feature type="compositionally biased region" description="Basic and acidic residues" evidence="3">
    <location>
        <begin position="69"/>
        <end position="102"/>
    </location>
</feature>
<evidence type="ECO:0000256" key="4">
    <source>
        <dbReference type="SAM" id="SignalP"/>
    </source>
</evidence>
<dbReference type="STRING" id="1280954.HPO_11803"/>
<feature type="chain" id="PRO_5001618717" evidence="4">
    <location>
        <begin position="31"/>
        <end position="443"/>
    </location>
</feature>
<feature type="compositionally biased region" description="Basic and acidic residues" evidence="3">
    <location>
        <begin position="43"/>
        <end position="60"/>
    </location>
</feature>
<feature type="signal peptide" evidence="4">
    <location>
        <begin position="1"/>
        <end position="30"/>
    </location>
</feature>
<gene>
    <name evidence="7" type="ORF">HPO_11803</name>
</gene>
<comment type="caution">
    <text evidence="7">The sequence shown here is derived from an EMBL/GenBank/DDBJ whole genome shotgun (WGS) entry which is preliminary data.</text>
</comment>
<dbReference type="SUPFAM" id="SSF111369">
    <property type="entry name" value="HlyD-like secretion proteins"/>
    <property type="match status" value="1"/>
</dbReference>
<dbReference type="InterPro" id="IPR006143">
    <property type="entry name" value="RND_pump_MFP"/>
</dbReference>
<evidence type="ECO:0000313" key="7">
    <source>
        <dbReference type="EMBL" id="KCZ97997.1"/>
    </source>
</evidence>
<comment type="similarity">
    <text evidence="1">Belongs to the membrane fusion protein (MFP) (TC 8.A.1) family.</text>
</comment>
<evidence type="ECO:0000313" key="8">
    <source>
        <dbReference type="Proteomes" id="UP000027100"/>
    </source>
</evidence>
<dbReference type="eggNOG" id="COG0845">
    <property type="taxonomic scope" value="Bacteria"/>
</dbReference>
<dbReference type="PANTHER" id="PTHR30097">
    <property type="entry name" value="CATION EFFLUX SYSTEM PROTEIN CUSB"/>
    <property type="match status" value="1"/>
</dbReference>
<dbReference type="GO" id="GO:0015679">
    <property type="term" value="P:plasma membrane copper ion transport"/>
    <property type="evidence" value="ECO:0007669"/>
    <property type="project" value="TreeGrafter"/>
</dbReference>
<dbReference type="Gene3D" id="1.10.287.470">
    <property type="entry name" value="Helix hairpin bin"/>
    <property type="match status" value="1"/>
</dbReference>
<dbReference type="Pfam" id="PF25975">
    <property type="entry name" value="CzcB_C"/>
    <property type="match status" value="1"/>
</dbReference>
<name>A0A062V7C0_9PROT</name>
<organism evidence="7 8">
    <name type="scientific">Hyphomonas polymorpha PS728</name>
    <dbReference type="NCBI Taxonomy" id="1280954"/>
    <lineage>
        <taxon>Bacteria</taxon>
        <taxon>Pseudomonadati</taxon>
        <taxon>Pseudomonadota</taxon>
        <taxon>Alphaproteobacteria</taxon>
        <taxon>Hyphomonadales</taxon>
        <taxon>Hyphomonadaceae</taxon>
        <taxon>Hyphomonas</taxon>
    </lineage>
</organism>
<evidence type="ECO:0000256" key="3">
    <source>
        <dbReference type="SAM" id="MobiDB-lite"/>
    </source>
</evidence>
<feature type="domain" description="CusB-like barrel-sandwich hybrid" evidence="5">
    <location>
        <begin position="150"/>
        <end position="286"/>
    </location>
</feature>
<dbReference type="AlphaFoldDB" id="A0A062V7C0"/>
<evidence type="ECO:0000256" key="2">
    <source>
        <dbReference type="ARBA" id="ARBA00022448"/>
    </source>
</evidence>
<dbReference type="Gene3D" id="2.40.420.20">
    <property type="match status" value="1"/>
</dbReference>
<dbReference type="RefSeq" id="WP_035598912.1">
    <property type="nucleotide sequence ID" value="NZ_ARYM01000013.1"/>
</dbReference>
<dbReference type="InterPro" id="IPR058790">
    <property type="entry name" value="BSH_CusB"/>
</dbReference>